<accession>A0A9X2D5A3</accession>
<protein>
    <submittedName>
        <fullName evidence="1">Uncharacterized protein</fullName>
    </submittedName>
</protein>
<sequence length="265" mass="28474">MGLKLRIKLDTPTGDLDPSVALADLRAVLSMLKDMDASVSRRDDPAHTQWRFAAINIGSLDAIFEPEAADAEGAAQASLRLVRGFAAAESMSAIPETWSVLAARRAKTIADHIPPTSRSGVHLELIDTNEVVASASISRRAGINLGRAMQPNHESIGSVLGHLGSISVRGKRRAAGVWPERGGGRVEVRFTADQLDEVRAAVGHKRVLVSGRLRRNDHGQLIRVSMRQIQVLSTTGTQTLLRGAGPDITGELGTVEYLRSIRESS</sequence>
<keyword evidence="2" id="KW-1185">Reference proteome</keyword>
<name>A0A9X2D5A3_9ACTN</name>
<comment type="caution">
    <text evidence="1">The sequence shown here is derived from an EMBL/GenBank/DDBJ whole genome shotgun (WGS) entry which is preliminary data.</text>
</comment>
<dbReference type="EMBL" id="JAMOIL010000003">
    <property type="protein sequence ID" value="MCM0619443.1"/>
    <property type="molecule type" value="Genomic_DNA"/>
</dbReference>
<evidence type="ECO:0000313" key="1">
    <source>
        <dbReference type="EMBL" id="MCM0619443.1"/>
    </source>
</evidence>
<proteinExistence type="predicted"/>
<dbReference type="RefSeq" id="WP_250826273.1">
    <property type="nucleotide sequence ID" value="NZ_JAMOIL010000003.1"/>
</dbReference>
<dbReference type="AlphaFoldDB" id="A0A9X2D5A3"/>
<dbReference type="Proteomes" id="UP001139485">
    <property type="component" value="Unassembled WGS sequence"/>
</dbReference>
<organism evidence="1 2">
    <name type="scientific">Nocardioides bruguierae</name>
    <dbReference type="NCBI Taxonomy" id="2945102"/>
    <lineage>
        <taxon>Bacteria</taxon>
        <taxon>Bacillati</taxon>
        <taxon>Actinomycetota</taxon>
        <taxon>Actinomycetes</taxon>
        <taxon>Propionibacteriales</taxon>
        <taxon>Nocardioidaceae</taxon>
        <taxon>Nocardioides</taxon>
    </lineage>
</organism>
<evidence type="ECO:0000313" key="2">
    <source>
        <dbReference type="Proteomes" id="UP001139485"/>
    </source>
</evidence>
<gene>
    <name evidence="1" type="ORF">M8330_03920</name>
</gene>
<reference evidence="1" key="1">
    <citation type="submission" date="2022-05" db="EMBL/GenBank/DDBJ databases">
        <authorList>
            <person name="Tuo L."/>
        </authorList>
    </citation>
    <scope>NUCLEOTIDE SEQUENCE</scope>
    <source>
        <strain evidence="1">BSK12Z-4</strain>
    </source>
</reference>